<comment type="caution">
    <text evidence="2">The sequence shown here is derived from an EMBL/GenBank/DDBJ whole genome shotgun (WGS) entry which is preliminary data.</text>
</comment>
<name>A0ABS3CC81_9BACT</name>
<organism evidence="2 3">
    <name type="scientific">Algoriphagus pacificus</name>
    <dbReference type="NCBI Taxonomy" id="2811234"/>
    <lineage>
        <taxon>Bacteria</taxon>
        <taxon>Pseudomonadati</taxon>
        <taxon>Bacteroidota</taxon>
        <taxon>Cytophagia</taxon>
        <taxon>Cytophagales</taxon>
        <taxon>Cyclobacteriaceae</taxon>
        <taxon>Algoriphagus</taxon>
    </lineage>
</organism>
<evidence type="ECO:0000313" key="3">
    <source>
        <dbReference type="Proteomes" id="UP000664480"/>
    </source>
</evidence>
<proteinExistence type="predicted"/>
<keyword evidence="3" id="KW-1185">Reference proteome</keyword>
<evidence type="ECO:0000259" key="1">
    <source>
        <dbReference type="Pfam" id="PF11845"/>
    </source>
</evidence>
<feature type="domain" description="Tll0287-like" evidence="1">
    <location>
        <begin position="65"/>
        <end position="209"/>
    </location>
</feature>
<dbReference type="PROSITE" id="PS51257">
    <property type="entry name" value="PROKAR_LIPOPROTEIN"/>
    <property type="match status" value="1"/>
</dbReference>
<evidence type="ECO:0000313" key="2">
    <source>
        <dbReference type="EMBL" id="MBN7814717.1"/>
    </source>
</evidence>
<sequence>MKSLSFSSIFICLIFSCGPREKVSKEVFEEVNKNMEVKRLLEVDILDEAMIWGDSISIEEQNNLIANLQKAIEDGGLENAISYCNVNASKIVEEGLNNPEINIRRVSTKNRNPSNKPDEDEAPILDAYAYNVENNLQTDPSIQKIEDGEVYLYTKAIIFPGGICQNCHGDPTSEVSLGVQEVLKEKYPADRALGFKKGDLRGMWSIRIPKKEVVKRL</sequence>
<dbReference type="EMBL" id="JAFKCU010000001">
    <property type="protein sequence ID" value="MBN7814717.1"/>
    <property type="molecule type" value="Genomic_DNA"/>
</dbReference>
<dbReference type="InterPro" id="IPR021796">
    <property type="entry name" value="Tll0287-like_dom"/>
</dbReference>
<dbReference type="Pfam" id="PF11845">
    <property type="entry name" value="Tll0287-like"/>
    <property type="match status" value="1"/>
</dbReference>
<gene>
    <name evidence="2" type="ORF">J0A69_04720</name>
</gene>
<dbReference type="Proteomes" id="UP000664480">
    <property type="component" value="Unassembled WGS sequence"/>
</dbReference>
<dbReference type="RefSeq" id="WP_206585343.1">
    <property type="nucleotide sequence ID" value="NZ_JAFKCU010000001.1"/>
</dbReference>
<protein>
    <submittedName>
        <fullName evidence="2">DUF3365 domain-containing protein</fullName>
    </submittedName>
</protein>
<reference evidence="2 3" key="1">
    <citation type="submission" date="2021-03" db="EMBL/GenBank/DDBJ databases">
        <title>novel species isolated from a fishpond in China.</title>
        <authorList>
            <person name="Lu H."/>
            <person name="Cai Z."/>
        </authorList>
    </citation>
    <scope>NUCLEOTIDE SEQUENCE [LARGE SCALE GENOMIC DNA]</scope>
    <source>
        <strain evidence="2 3">YJ13C</strain>
    </source>
</reference>
<accession>A0ABS3CC81</accession>